<organism evidence="3 4">
    <name type="scientific">Denitromonas iodatirespirans</name>
    <dbReference type="NCBI Taxonomy" id="2795389"/>
    <lineage>
        <taxon>Bacteria</taxon>
        <taxon>Pseudomonadati</taxon>
        <taxon>Pseudomonadota</taxon>
        <taxon>Betaproteobacteria</taxon>
        <taxon>Rhodocyclales</taxon>
        <taxon>Zoogloeaceae</taxon>
        <taxon>Denitromonas</taxon>
    </lineage>
</organism>
<dbReference type="NCBIfam" id="TIGR02914">
    <property type="entry name" value="EpsI_fam"/>
    <property type="match status" value="1"/>
</dbReference>
<dbReference type="NCBIfam" id="NF045609">
    <property type="entry name" value="EpsI_type_B"/>
    <property type="match status" value="1"/>
</dbReference>
<dbReference type="Pfam" id="PF11984">
    <property type="entry name" value="DUF3485"/>
    <property type="match status" value="1"/>
</dbReference>
<protein>
    <submittedName>
        <fullName evidence="3">EpsI family protein</fullName>
    </submittedName>
</protein>
<feature type="domain" description="Methanolan biosynthesis EpsI" evidence="2">
    <location>
        <begin position="15"/>
        <end position="221"/>
    </location>
</feature>
<dbReference type="Proteomes" id="UP000694660">
    <property type="component" value="Unassembled WGS sequence"/>
</dbReference>
<dbReference type="InterPro" id="IPR014263">
    <property type="entry name" value="Methanolan_biosynth_EpsI"/>
</dbReference>
<dbReference type="AlphaFoldDB" id="A0A944DAG7"/>
<keyword evidence="4" id="KW-1185">Reference proteome</keyword>
<evidence type="ECO:0000313" key="4">
    <source>
        <dbReference type="Proteomes" id="UP000694660"/>
    </source>
</evidence>
<sequence>MTIARTRRGLKNAILAALLMLAMVALSAAITPRTRQVDQMGQMDLAEIIPARFGEWRVDPSRVASVVNPQQDQLINRIYSQTLARTYVGPEGRRIMLSLAYGEDQSRDNQIHKPEVCYPAQGFLVVERRKDEIVFEARPLPVMRVLTQLGSRVEPVTYWIRLGDELVRGAVEQNLARIGYGIQGTIPDGILFRVSEINADNESSYRLQDDFVNALLLALEPRYRAVLIGDRAKLD</sequence>
<accession>A0A944DAG7</accession>
<evidence type="ECO:0000313" key="3">
    <source>
        <dbReference type="EMBL" id="MBT0962765.1"/>
    </source>
</evidence>
<dbReference type="InterPro" id="IPR054653">
    <property type="entry name" value="EpsI_type_B_pred"/>
</dbReference>
<dbReference type="EMBL" id="JAEKFT010000020">
    <property type="protein sequence ID" value="MBT0962765.1"/>
    <property type="molecule type" value="Genomic_DNA"/>
</dbReference>
<proteinExistence type="predicted"/>
<reference evidence="4" key="1">
    <citation type="journal article" date="2022" name="ISME J.">
        <title>Genetic and phylogenetic analysis of dissimilatory iodate-reducing bacteria identifies potential niches across the world's oceans.</title>
        <authorList>
            <person name="Reyes-Umana V."/>
            <person name="Henning Z."/>
            <person name="Lee K."/>
            <person name="Barnum T.P."/>
            <person name="Coates J.D."/>
        </authorList>
    </citation>
    <scope>NUCLEOTIDE SEQUENCE [LARGE SCALE GENOMIC DNA]</scope>
    <source>
        <strain evidence="4">IR12</strain>
    </source>
</reference>
<dbReference type="RefSeq" id="WP_214362717.1">
    <property type="nucleotide sequence ID" value="NZ_JAEKFT010000020.1"/>
</dbReference>
<evidence type="ECO:0000259" key="2">
    <source>
        <dbReference type="Pfam" id="PF11984"/>
    </source>
</evidence>
<evidence type="ECO:0000256" key="1">
    <source>
        <dbReference type="SAM" id="SignalP"/>
    </source>
</evidence>
<feature type="signal peptide" evidence="1">
    <location>
        <begin position="1"/>
        <end position="28"/>
    </location>
</feature>
<name>A0A944DAG7_DENI1</name>
<gene>
    <name evidence="3" type="ORF">I8J34_16410</name>
</gene>
<keyword evidence="1" id="KW-0732">Signal</keyword>
<feature type="chain" id="PRO_5037391612" evidence="1">
    <location>
        <begin position="29"/>
        <end position="235"/>
    </location>
</feature>
<comment type="caution">
    <text evidence="3">The sequence shown here is derived from an EMBL/GenBank/DDBJ whole genome shotgun (WGS) entry which is preliminary data.</text>
</comment>